<feature type="compositionally biased region" description="Basic residues" evidence="1">
    <location>
        <begin position="35"/>
        <end position="45"/>
    </location>
</feature>
<dbReference type="EMBL" id="SMAR01000033">
    <property type="protein sequence ID" value="TCT34638.1"/>
    <property type="molecule type" value="Genomic_DNA"/>
</dbReference>
<keyword evidence="3" id="KW-1185">Reference proteome</keyword>
<evidence type="ECO:0000256" key="1">
    <source>
        <dbReference type="SAM" id="MobiDB-lite"/>
    </source>
</evidence>
<proteinExistence type="predicted"/>
<organism evidence="2 3">
    <name type="scientific">Martelella mediterranea</name>
    <dbReference type="NCBI Taxonomy" id="293089"/>
    <lineage>
        <taxon>Bacteria</taxon>
        <taxon>Pseudomonadati</taxon>
        <taxon>Pseudomonadota</taxon>
        <taxon>Alphaproteobacteria</taxon>
        <taxon>Hyphomicrobiales</taxon>
        <taxon>Aurantimonadaceae</taxon>
        <taxon>Martelella</taxon>
    </lineage>
</organism>
<feature type="compositionally biased region" description="Basic and acidic residues" evidence="1">
    <location>
        <begin position="22"/>
        <end position="34"/>
    </location>
</feature>
<feature type="region of interest" description="Disordered" evidence="1">
    <location>
        <begin position="1"/>
        <end position="56"/>
    </location>
</feature>
<evidence type="ECO:0000313" key="3">
    <source>
        <dbReference type="Proteomes" id="UP000295097"/>
    </source>
</evidence>
<sequence length="175" mass="20009">MNKISEETDDMDLGEFADAEASWERREAERLARDRKAKPRRKPGRPKGATNKRSRDLLALQEEKGYADPVEALMQYVTMPAEQLHAWICERQPSKPPSLWQVMQDQNAMRVQLAPYLHAKIMSMPQTIEELLPMLMLNLGTNQLDQAKQIAAEKGMSVGQPLIEQHSNENNDLEN</sequence>
<comment type="caution">
    <text evidence="2">The sequence shown here is derived from an EMBL/GenBank/DDBJ whole genome shotgun (WGS) entry which is preliminary data.</text>
</comment>
<accession>A0A4R3NIX6</accession>
<evidence type="ECO:0000313" key="2">
    <source>
        <dbReference type="EMBL" id="TCT34638.1"/>
    </source>
</evidence>
<reference evidence="2 3" key="1">
    <citation type="submission" date="2019-03" db="EMBL/GenBank/DDBJ databases">
        <title>Freshwater and sediment microbial communities from various areas in North America, analyzing microbe dynamics in response to fracking.</title>
        <authorList>
            <person name="Lamendella R."/>
        </authorList>
    </citation>
    <scope>NUCLEOTIDE SEQUENCE [LARGE SCALE GENOMIC DNA]</scope>
    <source>
        <strain evidence="2 3">175.2</strain>
    </source>
</reference>
<dbReference type="AlphaFoldDB" id="A0A4R3NIX6"/>
<gene>
    <name evidence="2" type="ORF">EDC90_103332</name>
</gene>
<feature type="compositionally biased region" description="Acidic residues" evidence="1">
    <location>
        <begin position="7"/>
        <end position="18"/>
    </location>
</feature>
<name>A0A4R3NIX6_9HYPH</name>
<dbReference type="Proteomes" id="UP000295097">
    <property type="component" value="Unassembled WGS sequence"/>
</dbReference>
<protein>
    <submittedName>
        <fullName evidence="2">Uncharacterized protein</fullName>
    </submittedName>
</protein>